<protein>
    <submittedName>
        <fullName evidence="1">Uncharacterized protein</fullName>
    </submittedName>
</protein>
<keyword evidence="2" id="KW-1185">Reference proteome</keyword>
<gene>
    <name evidence="1" type="ORF">F1609_32655</name>
</gene>
<dbReference type="RefSeq" id="WP_167081929.1">
    <property type="nucleotide sequence ID" value="NZ_VVIW01000042.1"/>
</dbReference>
<reference evidence="1 2" key="1">
    <citation type="submission" date="2019-09" db="EMBL/GenBank/DDBJ databases">
        <title>Taxonomy of Antarctic Massilia spp.: description of Massilia rubra sp. nov., Massilia aquatica sp. nov., Massilia mucilaginosa sp. nov., Massilia frigida sp. nov. isolated from streams, lakes and regoliths.</title>
        <authorList>
            <person name="Holochova P."/>
            <person name="Sedlacek I."/>
            <person name="Kralova S."/>
            <person name="Maslanova I."/>
            <person name="Busse H.-J."/>
            <person name="Stankova E."/>
            <person name="Vrbovska V."/>
            <person name="Kovarovic V."/>
            <person name="Bartak M."/>
            <person name="Svec P."/>
            <person name="Pantucek R."/>
        </authorList>
    </citation>
    <scope>NUCLEOTIDE SEQUENCE [LARGE SCALE GENOMIC DNA]</scope>
    <source>
        <strain evidence="1 2">CCM 8693</strain>
    </source>
</reference>
<evidence type="ECO:0000313" key="2">
    <source>
        <dbReference type="Proteomes" id="UP000819052"/>
    </source>
</evidence>
<dbReference type="EMBL" id="VVIW01000042">
    <property type="protein sequence ID" value="NHZ44864.1"/>
    <property type="molecule type" value="Genomic_DNA"/>
</dbReference>
<comment type="caution">
    <text evidence="1">The sequence shown here is derived from an EMBL/GenBank/DDBJ whole genome shotgun (WGS) entry which is preliminary data.</text>
</comment>
<organism evidence="1 2">
    <name type="scientific">Massilia aquatica</name>
    <dbReference type="NCBI Taxonomy" id="2609000"/>
    <lineage>
        <taxon>Bacteria</taxon>
        <taxon>Pseudomonadati</taxon>
        <taxon>Pseudomonadota</taxon>
        <taxon>Betaproteobacteria</taxon>
        <taxon>Burkholderiales</taxon>
        <taxon>Oxalobacteraceae</taxon>
        <taxon>Telluria group</taxon>
        <taxon>Massilia</taxon>
    </lineage>
</organism>
<proteinExistence type="predicted"/>
<sequence>MKGKRGKNLPIPRSAADHAEATRIWLYTSPAEFILHGCMLPVFPLALAEFKAFSKDAWPLENYSITGAMSEDRRYGAVSFVPDESCVSAEGVFDFAAGGRYWNGRGVTYVYSLADRVLVNSTYTR</sequence>
<evidence type="ECO:0000313" key="1">
    <source>
        <dbReference type="EMBL" id="NHZ44864.1"/>
    </source>
</evidence>
<dbReference type="Proteomes" id="UP000819052">
    <property type="component" value="Unassembled WGS sequence"/>
</dbReference>
<accession>A0ABX0MCF5</accession>
<name>A0ABX0MCF5_9BURK</name>